<evidence type="ECO:0000313" key="11">
    <source>
        <dbReference type="Proteomes" id="UP000214603"/>
    </source>
</evidence>
<sequence length="574" mass="62695">MTGIAVGKRRHWLKNRGRSYSRAESALCAVLLVIVGALVLLPLGYLLYGALRDSPPRTPNAGYTWANLVEIYGSLHFAQPFLTTLAIGISVGIGSAILGVLLAWIITRLDIPRPGLWEKLLTLPIYFSPLMLALAFTALGAPRVGFLNLIWKTLGGDGSAVSVYSFSGIVFVLCVHYAPYAMLVLAAPMRSISAELEEAARVLGSSRWHLMRTVTIPMLRPAIFSVVLIVGTLAAENFAVPTLLGRQSKISTIPGEIYFWLTYEPSNPNLAAAAGTLLLLVTISGIFVYRYMTRMSGRFVTITGKPKLIPRLPLGKWRSAITGLLAFYLAITTILPIAALIFGSFMPYIGQHIDFNKLTLHNYQAALQGENYSAIIHSLFLAVVSATLITLLGFLVSYIIRRTSVPGRGLLDYLSALPIAIPGMVLGVGMVWAYVIAPFGLWGSIWILLIAYMARFIVHAVRAINASLLQVSGEMDEAARVLGAGIFRRLRQITMPLTMRTLLSSWVLVAIFVLNELSATILLYSSKSITLSVLTWNALDMYGAMQAFAFSVIQGCMTAILVWVSYRLSGKATW</sequence>
<feature type="domain" description="ABC transmembrane type-1" evidence="9">
    <location>
        <begin position="375"/>
        <end position="565"/>
    </location>
</feature>
<evidence type="ECO:0000256" key="6">
    <source>
        <dbReference type="ARBA" id="ARBA00022989"/>
    </source>
</evidence>
<dbReference type="Proteomes" id="UP000214603">
    <property type="component" value="Unassembled WGS sequence"/>
</dbReference>
<dbReference type="InterPro" id="IPR000515">
    <property type="entry name" value="MetI-like"/>
</dbReference>
<gene>
    <name evidence="10" type="ORF">CEY11_10435</name>
</gene>
<dbReference type="PROSITE" id="PS50928">
    <property type="entry name" value="ABC_TM1"/>
    <property type="match status" value="2"/>
</dbReference>
<proteinExistence type="inferred from homology"/>
<dbReference type="SUPFAM" id="SSF161098">
    <property type="entry name" value="MetI-like"/>
    <property type="match status" value="2"/>
</dbReference>
<keyword evidence="3" id="KW-1003">Cell membrane</keyword>
<keyword evidence="7 8" id="KW-0472">Membrane</keyword>
<feature type="transmembrane region" description="Helical" evidence="8">
    <location>
        <begin position="439"/>
        <end position="458"/>
    </location>
</feature>
<dbReference type="GO" id="GO:0055085">
    <property type="term" value="P:transmembrane transport"/>
    <property type="evidence" value="ECO:0007669"/>
    <property type="project" value="InterPro"/>
</dbReference>
<feature type="transmembrane region" description="Helical" evidence="8">
    <location>
        <begin position="26"/>
        <end position="48"/>
    </location>
</feature>
<dbReference type="GO" id="GO:0005886">
    <property type="term" value="C:plasma membrane"/>
    <property type="evidence" value="ECO:0007669"/>
    <property type="project" value="UniProtKB-SubCell"/>
</dbReference>
<evidence type="ECO:0000313" key="10">
    <source>
        <dbReference type="EMBL" id="OWT60085.1"/>
    </source>
</evidence>
<dbReference type="Gene3D" id="1.10.3720.10">
    <property type="entry name" value="MetI-like"/>
    <property type="match status" value="2"/>
</dbReference>
<feature type="transmembrane region" description="Helical" evidence="8">
    <location>
        <begin position="501"/>
        <end position="524"/>
    </location>
</feature>
<evidence type="ECO:0000256" key="8">
    <source>
        <dbReference type="RuleBase" id="RU363032"/>
    </source>
</evidence>
<feature type="transmembrane region" description="Helical" evidence="8">
    <location>
        <begin position="374"/>
        <end position="398"/>
    </location>
</feature>
<comment type="caution">
    <text evidence="10">The sequence shown here is derived from an EMBL/GenBank/DDBJ whole genome shotgun (WGS) entry which is preliminary data.</text>
</comment>
<name>A0A225MFP6_9BURK</name>
<keyword evidence="4" id="KW-0997">Cell inner membrane</keyword>
<evidence type="ECO:0000256" key="3">
    <source>
        <dbReference type="ARBA" id="ARBA00022475"/>
    </source>
</evidence>
<feature type="transmembrane region" description="Helical" evidence="8">
    <location>
        <begin position="325"/>
        <end position="349"/>
    </location>
</feature>
<dbReference type="PANTHER" id="PTHR43357">
    <property type="entry name" value="INNER MEMBRANE ABC TRANSPORTER PERMEASE PROTEIN YDCV"/>
    <property type="match status" value="1"/>
</dbReference>
<evidence type="ECO:0000256" key="7">
    <source>
        <dbReference type="ARBA" id="ARBA00023136"/>
    </source>
</evidence>
<comment type="similarity">
    <text evidence="8">Belongs to the binding-protein-dependent transport system permease family.</text>
</comment>
<feature type="transmembrane region" description="Helical" evidence="8">
    <location>
        <begin position="410"/>
        <end position="433"/>
    </location>
</feature>
<evidence type="ECO:0000256" key="2">
    <source>
        <dbReference type="ARBA" id="ARBA00022448"/>
    </source>
</evidence>
<protein>
    <recommendedName>
        <fullName evidence="9">ABC transmembrane type-1 domain-containing protein</fullName>
    </recommendedName>
</protein>
<keyword evidence="6 8" id="KW-1133">Transmembrane helix</keyword>
<feature type="transmembrane region" description="Helical" evidence="8">
    <location>
        <begin position="210"/>
        <end position="235"/>
    </location>
</feature>
<accession>A0A225MFP6</accession>
<comment type="subcellular location">
    <subcellularLocation>
        <location evidence="1">Cell inner membrane</location>
        <topology evidence="1">Multi-pass membrane protein</topology>
    </subcellularLocation>
    <subcellularLocation>
        <location evidence="8">Cell membrane</location>
        <topology evidence="8">Multi-pass membrane protein</topology>
    </subcellularLocation>
</comment>
<evidence type="ECO:0000256" key="4">
    <source>
        <dbReference type="ARBA" id="ARBA00022519"/>
    </source>
</evidence>
<reference evidence="11" key="1">
    <citation type="submission" date="2017-06" db="EMBL/GenBank/DDBJ databases">
        <title>Herbaspirillum phytohormonus sp. nov., isolated from the root nodule of Robinia pseudoacacia in lead-zinc mine.</title>
        <authorList>
            <person name="Fan M."/>
            <person name="Lin Y."/>
        </authorList>
    </citation>
    <scope>NUCLEOTIDE SEQUENCE [LARGE SCALE GENOMIC DNA]</scope>
    <source>
        <strain evidence="11">SC-089</strain>
    </source>
</reference>
<evidence type="ECO:0000256" key="1">
    <source>
        <dbReference type="ARBA" id="ARBA00004429"/>
    </source>
</evidence>
<evidence type="ECO:0000259" key="9">
    <source>
        <dbReference type="PROSITE" id="PS50928"/>
    </source>
</evidence>
<dbReference type="AlphaFoldDB" id="A0A225MFP6"/>
<dbReference type="InterPro" id="IPR035906">
    <property type="entry name" value="MetI-like_sf"/>
</dbReference>
<feature type="transmembrane region" description="Helical" evidence="8">
    <location>
        <begin position="127"/>
        <end position="151"/>
    </location>
</feature>
<feature type="transmembrane region" description="Helical" evidence="8">
    <location>
        <begin position="544"/>
        <end position="566"/>
    </location>
</feature>
<feature type="domain" description="ABC transmembrane type-1" evidence="9">
    <location>
        <begin position="81"/>
        <end position="289"/>
    </location>
</feature>
<dbReference type="Pfam" id="PF00528">
    <property type="entry name" value="BPD_transp_1"/>
    <property type="match status" value="2"/>
</dbReference>
<keyword evidence="11" id="KW-1185">Reference proteome</keyword>
<feature type="transmembrane region" description="Helical" evidence="8">
    <location>
        <begin position="81"/>
        <end position="106"/>
    </location>
</feature>
<evidence type="ECO:0000256" key="5">
    <source>
        <dbReference type="ARBA" id="ARBA00022692"/>
    </source>
</evidence>
<dbReference type="PANTHER" id="PTHR43357:SF4">
    <property type="entry name" value="INNER MEMBRANE ABC TRANSPORTER PERMEASE PROTEIN YDCV"/>
    <property type="match status" value="1"/>
</dbReference>
<dbReference type="RefSeq" id="WP_088603343.1">
    <property type="nucleotide sequence ID" value="NZ_NJIH01000006.1"/>
</dbReference>
<keyword evidence="5 8" id="KW-0812">Transmembrane</keyword>
<feature type="transmembrane region" description="Helical" evidence="8">
    <location>
        <begin position="270"/>
        <end position="289"/>
    </location>
</feature>
<organism evidence="10 11">
    <name type="scientific">Candidimonas nitroreducens</name>
    <dbReference type="NCBI Taxonomy" id="683354"/>
    <lineage>
        <taxon>Bacteria</taxon>
        <taxon>Pseudomonadati</taxon>
        <taxon>Pseudomonadota</taxon>
        <taxon>Betaproteobacteria</taxon>
        <taxon>Burkholderiales</taxon>
        <taxon>Alcaligenaceae</taxon>
        <taxon>Candidimonas</taxon>
    </lineage>
</organism>
<dbReference type="CDD" id="cd06261">
    <property type="entry name" value="TM_PBP2"/>
    <property type="match status" value="2"/>
</dbReference>
<keyword evidence="2 8" id="KW-0813">Transport</keyword>
<feature type="transmembrane region" description="Helical" evidence="8">
    <location>
        <begin position="163"/>
        <end position="189"/>
    </location>
</feature>
<dbReference type="OrthoDB" id="9807047at2"/>
<dbReference type="EMBL" id="NJIH01000006">
    <property type="protein sequence ID" value="OWT60085.1"/>
    <property type="molecule type" value="Genomic_DNA"/>
</dbReference>